<dbReference type="SUPFAM" id="SSF46785">
    <property type="entry name" value="Winged helix' DNA-binding domain"/>
    <property type="match status" value="1"/>
</dbReference>
<accession>A0AAX3EPX5</accession>
<dbReference type="AlphaFoldDB" id="A0AAX3EPX5"/>
<evidence type="ECO:0000313" key="2">
    <source>
        <dbReference type="EMBL" id="UYW00044.1"/>
    </source>
</evidence>
<evidence type="ECO:0000313" key="3">
    <source>
        <dbReference type="Proteomes" id="UP001163293"/>
    </source>
</evidence>
<feature type="domain" description="Helix-turn-helix type 11" evidence="1">
    <location>
        <begin position="9"/>
        <end position="55"/>
    </location>
</feature>
<dbReference type="Pfam" id="PF08279">
    <property type="entry name" value="HTH_11"/>
    <property type="match status" value="1"/>
</dbReference>
<sequence length="89" mass="10089">MLGVNALRTSILRYLALHPEGATSGAIGRDLDVDYRTVWRYLKEIETQGGVTSEQAEGKGQSDRWRVYKLNVDAREEAIQTYLKFLRGS</sequence>
<dbReference type="InterPro" id="IPR036388">
    <property type="entry name" value="WH-like_DNA-bd_sf"/>
</dbReference>
<reference evidence="2" key="1">
    <citation type="submission" date="2022-07" db="EMBL/GenBank/DDBJ databases">
        <authorList>
            <person name="Wu T."/>
        </authorList>
    </citation>
    <scope>NUCLEOTIDE SEQUENCE</scope>
    <source>
        <strain evidence="2">SD-1</strain>
        <plasmid evidence="2">unnamed2</plasmid>
    </source>
</reference>
<proteinExistence type="predicted"/>
<name>A0AAX3EPX5_PAEUR</name>
<gene>
    <name evidence="2" type="ORF">NL394_23010</name>
</gene>
<dbReference type="Gene3D" id="1.10.10.10">
    <property type="entry name" value="Winged helix-like DNA-binding domain superfamily/Winged helix DNA-binding domain"/>
    <property type="match status" value="1"/>
</dbReference>
<evidence type="ECO:0000259" key="1">
    <source>
        <dbReference type="Pfam" id="PF08279"/>
    </source>
</evidence>
<organism evidence="2 3">
    <name type="scientific">Paenarthrobacter ureafaciens</name>
    <dbReference type="NCBI Taxonomy" id="37931"/>
    <lineage>
        <taxon>Bacteria</taxon>
        <taxon>Bacillati</taxon>
        <taxon>Actinomycetota</taxon>
        <taxon>Actinomycetes</taxon>
        <taxon>Micrococcales</taxon>
        <taxon>Micrococcaceae</taxon>
        <taxon>Paenarthrobacter</taxon>
    </lineage>
</organism>
<dbReference type="EMBL" id="CP101187">
    <property type="protein sequence ID" value="UYW00044.1"/>
    <property type="molecule type" value="Genomic_DNA"/>
</dbReference>
<dbReference type="Proteomes" id="UP001163293">
    <property type="component" value="Plasmid unnamed2"/>
</dbReference>
<dbReference type="InterPro" id="IPR036390">
    <property type="entry name" value="WH_DNA-bd_sf"/>
</dbReference>
<protein>
    <submittedName>
        <fullName evidence="2">Helix-turn-helix domain-containing protein</fullName>
    </submittedName>
</protein>
<keyword evidence="3" id="KW-1185">Reference proteome</keyword>
<dbReference type="InterPro" id="IPR013196">
    <property type="entry name" value="HTH_11"/>
</dbReference>
<keyword evidence="2" id="KW-0614">Plasmid</keyword>
<geneLocation type="plasmid" evidence="2 3">
    <name>unnamed2</name>
</geneLocation>